<protein>
    <recommendedName>
        <fullName evidence="8">signal-recognition-particle GTPase</fullName>
        <ecNumber evidence="8">3.6.5.4</ecNumber>
    </recommendedName>
</protein>
<proteinExistence type="inferred from homology"/>
<name>A0A6J6C6H0_9ZZZZ</name>
<evidence type="ECO:0000256" key="9">
    <source>
        <dbReference type="SAM" id="MobiDB-lite"/>
    </source>
</evidence>
<dbReference type="GO" id="GO:0006614">
    <property type="term" value="P:SRP-dependent cotranslational protein targeting to membrane"/>
    <property type="evidence" value="ECO:0007669"/>
    <property type="project" value="InterPro"/>
</dbReference>
<dbReference type="EC" id="3.6.5.4" evidence="8"/>
<accession>A0A6J6C6H0</accession>
<dbReference type="InterPro" id="IPR004780">
    <property type="entry name" value="SRP"/>
</dbReference>
<dbReference type="GO" id="GO:0005525">
    <property type="term" value="F:GTP binding"/>
    <property type="evidence" value="ECO:0007669"/>
    <property type="project" value="UniProtKB-KW"/>
</dbReference>
<dbReference type="InterPro" id="IPR036891">
    <property type="entry name" value="Signal_recog_part_SRP54_M_sf"/>
</dbReference>
<dbReference type="PANTHER" id="PTHR11564">
    <property type="entry name" value="SIGNAL RECOGNITION PARTICLE 54K PROTEIN SRP54"/>
    <property type="match status" value="1"/>
</dbReference>
<evidence type="ECO:0000256" key="5">
    <source>
        <dbReference type="ARBA" id="ARBA00023134"/>
    </source>
</evidence>
<feature type="domain" description="SRP54-type proteins GTP-binding" evidence="10">
    <location>
        <begin position="273"/>
        <end position="286"/>
    </location>
</feature>
<dbReference type="SMART" id="SM00382">
    <property type="entry name" value="AAA"/>
    <property type="match status" value="1"/>
</dbReference>
<keyword evidence="6" id="KW-0733">Signal recognition particle</keyword>
<sequence>MFDALTSRMSRTLAGLRSRGRINPVDLESTLGEIRTALLEADVALIVVDQLISEVRRRGLEALSLKQSGINPAQQVITIIHEEILKVLGTNARSLATAKRPPSKIMLAGLQGSGKTTLAGKLALWLKEQGNTPLLVACDLARPNAVQQLQIIGEQIGVPVFAPESGNGIGDPIKVAAEGLAFAEKRLHNYVIFDTAGRLGIDVELMKQARAIKSAITPDDTLFVVDAMTGQDAVNTAHAFNTAVGIDGVVLTKVDSDARAGAALSVTSVIGKPILFLSTGEKSQDFEPFYPERMAQRILGMGDVATLAEQAKKALDEKSAARLEEKFTSGEDFTFEDFLEQLQAMKKMGSMSKLLGMLPGMPGAQGAAMKKQIESIDDSETDRAAAIIQSMTPQERINPKIINGSRRLRIAKGSGHEVSTVNRLLDRFTAAQKAMKQLRQGGSGMGAAAGLPPGLAPSSGSMGARAARAHERPVKKSRSGNPAKRAQEERG</sequence>
<dbReference type="NCBIfam" id="TIGR00959">
    <property type="entry name" value="ffh"/>
    <property type="match status" value="1"/>
</dbReference>
<evidence type="ECO:0000256" key="6">
    <source>
        <dbReference type="ARBA" id="ARBA00023135"/>
    </source>
</evidence>
<dbReference type="Gene3D" id="1.20.120.140">
    <property type="entry name" value="Signal recognition particle SRP54, nucleotide-binding domain"/>
    <property type="match status" value="1"/>
</dbReference>
<dbReference type="InterPro" id="IPR004125">
    <property type="entry name" value="Signal_recog_particle_SRP54_M"/>
</dbReference>
<dbReference type="Pfam" id="PF02978">
    <property type="entry name" value="SRP_SPB"/>
    <property type="match status" value="1"/>
</dbReference>
<dbReference type="SUPFAM" id="SSF52540">
    <property type="entry name" value="P-loop containing nucleoside triphosphate hydrolases"/>
    <property type="match status" value="1"/>
</dbReference>
<keyword evidence="4" id="KW-0694">RNA-binding</keyword>
<dbReference type="GO" id="GO:0003924">
    <property type="term" value="F:GTPase activity"/>
    <property type="evidence" value="ECO:0007669"/>
    <property type="project" value="InterPro"/>
</dbReference>
<dbReference type="Gene3D" id="1.10.260.30">
    <property type="entry name" value="Signal recognition particle, SRP54 subunit, M-domain"/>
    <property type="match status" value="1"/>
</dbReference>
<dbReference type="SMART" id="SM00962">
    <property type="entry name" value="SRP54"/>
    <property type="match status" value="1"/>
</dbReference>
<dbReference type="InterPro" id="IPR022941">
    <property type="entry name" value="SRP54"/>
</dbReference>
<dbReference type="AlphaFoldDB" id="A0A6J6C6H0"/>
<dbReference type="HAMAP" id="MF_00306">
    <property type="entry name" value="SRP54"/>
    <property type="match status" value="1"/>
</dbReference>
<dbReference type="EMBL" id="CAEZSV010000011">
    <property type="protein sequence ID" value="CAB4546123.1"/>
    <property type="molecule type" value="Genomic_DNA"/>
</dbReference>
<keyword evidence="3" id="KW-0378">Hydrolase</keyword>
<dbReference type="InterPro" id="IPR000897">
    <property type="entry name" value="SRP54_GTPase_dom"/>
</dbReference>
<dbReference type="CDD" id="cd18539">
    <property type="entry name" value="SRP_G"/>
    <property type="match status" value="1"/>
</dbReference>
<comment type="similarity">
    <text evidence="1">Belongs to the GTP-binding SRP family. SRP54 subfamily.</text>
</comment>
<reference evidence="11" key="1">
    <citation type="submission" date="2020-05" db="EMBL/GenBank/DDBJ databases">
        <authorList>
            <person name="Chiriac C."/>
            <person name="Salcher M."/>
            <person name="Ghai R."/>
            <person name="Kavagutti S V."/>
        </authorList>
    </citation>
    <scope>NUCLEOTIDE SEQUENCE</scope>
</reference>
<dbReference type="Pfam" id="PF00448">
    <property type="entry name" value="SRP54"/>
    <property type="match status" value="1"/>
</dbReference>
<dbReference type="Gene3D" id="3.40.50.300">
    <property type="entry name" value="P-loop containing nucleotide triphosphate hydrolases"/>
    <property type="match status" value="1"/>
</dbReference>
<dbReference type="InterPro" id="IPR013822">
    <property type="entry name" value="Signal_recog_particl_SRP54_hlx"/>
</dbReference>
<feature type="region of interest" description="Disordered" evidence="9">
    <location>
        <begin position="439"/>
        <end position="491"/>
    </location>
</feature>
<feature type="compositionally biased region" description="Low complexity" evidence="9">
    <location>
        <begin position="448"/>
        <end position="466"/>
    </location>
</feature>
<dbReference type="SMART" id="SM00963">
    <property type="entry name" value="SRP54_N"/>
    <property type="match status" value="1"/>
</dbReference>
<gene>
    <name evidence="11" type="ORF">UFOPK1506_00118</name>
</gene>
<dbReference type="GO" id="GO:0008312">
    <property type="term" value="F:7S RNA binding"/>
    <property type="evidence" value="ECO:0007669"/>
    <property type="project" value="InterPro"/>
</dbReference>
<evidence type="ECO:0000256" key="8">
    <source>
        <dbReference type="ARBA" id="ARBA00035672"/>
    </source>
</evidence>
<dbReference type="SUPFAM" id="SSF47446">
    <property type="entry name" value="Signal peptide-binding domain"/>
    <property type="match status" value="1"/>
</dbReference>
<evidence type="ECO:0000256" key="4">
    <source>
        <dbReference type="ARBA" id="ARBA00022884"/>
    </source>
</evidence>
<dbReference type="GO" id="GO:0005786">
    <property type="term" value="C:signal recognition particle, endoplasmic reticulum targeting"/>
    <property type="evidence" value="ECO:0007669"/>
    <property type="project" value="UniProtKB-KW"/>
</dbReference>
<dbReference type="PROSITE" id="PS00300">
    <property type="entry name" value="SRP54"/>
    <property type="match status" value="1"/>
</dbReference>
<dbReference type="InterPro" id="IPR003593">
    <property type="entry name" value="AAA+_ATPase"/>
</dbReference>
<dbReference type="InterPro" id="IPR042101">
    <property type="entry name" value="SRP54_N_sf"/>
</dbReference>
<dbReference type="PANTHER" id="PTHR11564:SF5">
    <property type="entry name" value="SIGNAL RECOGNITION PARTICLE SUBUNIT SRP54"/>
    <property type="match status" value="1"/>
</dbReference>
<keyword evidence="2" id="KW-0547">Nucleotide-binding</keyword>
<keyword evidence="5" id="KW-0342">GTP-binding</keyword>
<evidence type="ECO:0000256" key="1">
    <source>
        <dbReference type="ARBA" id="ARBA00005450"/>
    </source>
</evidence>
<evidence type="ECO:0000256" key="7">
    <source>
        <dbReference type="ARBA" id="ARBA00023274"/>
    </source>
</evidence>
<evidence type="ECO:0000313" key="11">
    <source>
        <dbReference type="EMBL" id="CAB4546123.1"/>
    </source>
</evidence>
<organism evidence="11">
    <name type="scientific">freshwater metagenome</name>
    <dbReference type="NCBI Taxonomy" id="449393"/>
    <lineage>
        <taxon>unclassified sequences</taxon>
        <taxon>metagenomes</taxon>
        <taxon>ecological metagenomes</taxon>
    </lineage>
</organism>
<dbReference type="InterPro" id="IPR027417">
    <property type="entry name" value="P-loop_NTPase"/>
</dbReference>
<evidence type="ECO:0000256" key="3">
    <source>
        <dbReference type="ARBA" id="ARBA00022801"/>
    </source>
</evidence>
<evidence type="ECO:0000256" key="2">
    <source>
        <dbReference type="ARBA" id="ARBA00022741"/>
    </source>
</evidence>
<keyword evidence="7" id="KW-0687">Ribonucleoprotein</keyword>
<dbReference type="Pfam" id="PF02881">
    <property type="entry name" value="SRP54_N"/>
    <property type="match status" value="1"/>
</dbReference>
<evidence type="ECO:0000259" key="10">
    <source>
        <dbReference type="PROSITE" id="PS00300"/>
    </source>
</evidence>